<gene>
    <name evidence="1" type="ORF">MAA8898_04514</name>
</gene>
<protein>
    <recommendedName>
        <fullName evidence="3">DUF1788 domain-containing protein</fullName>
    </recommendedName>
</protein>
<accession>A0A238L4L6</accession>
<proteinExistence type="predicted"/>
<sequence>MKIELTRKERAEHLFRVITSKRFLSKQGLGNEVPFFICPFPAEAGLTMVNDRADLISRLGHSGVRVLDIDLYDLALEILRERDILEQLIEVEADSDKSEIKELLQGVLDPETHLVPKIGEAIAAVPHDVIFLSGVGEVYPFIRSHNVLNNLQSTAKVAPTVLFFPGSYTHALATGASLDLFGLLHDDKYYRAFNILNYEV</sequence>
<dbReference type="EMBL" id="FXYF01000018">
    <property type="protein sequence ID" value="SMX49928.1"/>
    <property type="molecule type" value="Genomic_DNA"/>
</dbReference>
<keyword evidence="2" id="KW-1185">Reference proteome</keyword>
<dbReference type="Proteomes" id="UP000207598">
    <property type="component" value="Unassembled WGS sequence"/>
</dbReference>
<organism evidence="1 2">
    <name type="scientific">Maliponia aquimaris</name>
    <dbReference type="NCBI Taxonomy" id="1673631"/>
    <lineage>
        <taxon>Bacteria</taxon>
        <taxon>Pseudomonadati</taxon>
        <taxon>Pseudomonadota</taxon>
        <taxon>Alphaproteobacteria</taxon>
        <taxon>Rhodobacterales</taxon>
        <taxon>Paracoccaceae</taxon>
        <taxon>Maliponia</taxon>
    </lineage>
</organism>
<dbReference type="InterPro" id="IPR014858">
    <property type="entry name" value="BrxB"/>
</dbReference>
<evidence type="ECO:0000313" key="2">
    <source>
        <dbReference type="Proteomes" id="UP000207598"/>
    </source>
</evidence>
<dbReference type="Pfam" id="PF08747">
    <property type="entry name" value="BrxB"/>
    <property type="match status" value="1"/>
</dbReference>
<name>A0A238L4L6_9RHOB</name>
<dbReference type="AlphaFoldDB" id="A0A238L4L6"/>
<evidence type="ECO:0000313" key="1">
    <source>
        <dbReference type="EMBL" id="SMX49928.1"/>
    </source>
</evidence>
<reference evidence="1 2" key="1">
    <citation type="submission" date="2017-05" db="EMBL/GenBank/DDBJ databases">
        <authorList>
            <person name="Song R."/>
            <person name="Chenine A.L."/>
            <person name="Ruprecht R.M."/>
        </authorList>
    </citation>
    <scope>NUCLEOTIDE SEQUENCE [LARGE SCALE GENOMIC DNA]</scope>
    <source>
        <strain evidence="1 2">CECT 8898</strain>
    </source>
</reference>
<evidence type="ECO:0008006" key="3">
    <source>
        <dbReference type="Google" id="ProtNLM"/>
    </source>
</evidence>